<evidence type="ECO:0000256" key="1">
    <source>
        <dbReference type="ARBA" id="ARBA00004123"/>
    </source>
</evidence>
<evidence type="ECO:0000256" key="7">
    <source>
        <dbReference type="SAM" id="MobiDB-lite"/>
    </source>
</evidence>
<dbReference type="GO" id="GO:0005634">
    <property type="term" value="C:nucleus"/>
    <property type="evidence" value="ECO:0007669"/>
    <property type="project" value="UniProtKB-SubCell"/>
</dbReference>
<evidence type="ECO:0000256" key="4">
    <source>
        <dbReference type="ARBA" id="ARBA00022771"/>
    </source>
</evidence>
<feature type="compositionally biased region" description="Polar residues" evidence="7">
    <location>
        <begin position="269"/>
        <end position="287"/>
    </location>
</feature>
<keyword evidence="5" id="KW-0862">Zinc</keyword>
<proteinExistence type="predicted"/>
<reference evidence="9" key="1">
    <citation type="submission" date="2023-05" db="EMBL/GenBank/DDBJ databases">
        <title>High-quality long-read genome of Scophthalmus maximus.</title>
        <authorList>
            <person name="Lien S."/>
            <person name="Martinez P."/>
        </authorList>
    </citation>
    <scope>NUCLEOTIDE SEQUENCE [LARGE SCALE GENOMIC DNA]</scope>
</reference>
<dbReference type="SMART" id="SM00355">
    <property type="entry name" value="ZnF_C2H2"/>
    <property type="match status" value="4"/>
</dbReference>
<keyword evidence="2" id="KW-0479">Metal-binding</keyword>
<name>A0A8D3D6U9_SCOMX</name>
<dbReference type="InterPro" id="IPR051845">
    <property type="entry name" value="Znf385"/>
</dbReference>
<feature type="domain" description="C2H2-type" evidence="8">
    <location>
        <begin position="313"/>
        <end position="335"/>
    </location>
</feature>
<feature type="region of interest" description="Disordered" evidence="7">
    <location>
        <begin position="144"/>
        <end position="240"/>
    </location>
</feature>
<reference evidence="9" key="2">
    <citation type="submission" date="2025-08" db="UniProtKB">
        <authorList>
            <consortium name="Ensembl"/>
        </authorList>
    </citation>
    <scope>IDENTIFICATION</scope>
</reference>
<dbReference type="InterPro" id="IPR003604">
    <property type="entry name" value="Matrin/U1-like-C_Znf_C2H2"/>
</dbReference>
<dbReference type="SMART" id="SM00451">
    <property type="entry name" value="ZnF_U1"/>
    <property type="match status" value="4"/>
</dbReference>
<protein>
    <recommendedName>
        <fullName evidence="8">C2H2-type domain-containing protein</fullName>
    </recommendedName>
</protein>
<accession>A0A8D3D6U9</accession>
<dbReference type="GeneTree" id="ENSGT00940000157202"/>
<dbReference type="InterPro" id="IPR013087">
    <property type="entry name" value="Znf_C2H2_type"/>
</dbReference>
<dbReference type="InterPro" id="IPR036236">
    <property type="entry name" value="Znf_C2H2_sf"/>
</dbReference>
<dbReference type="AlphaFoldDB" id="A0A8D3D6U9"/>
<evidence type="ECO:0000256" key="5">
    <source>
        <dbReference type="ARBA" id="ARBA00022833"/>
    </source>
</evidence>
<evidence type="ECO:0000256" key="2">
    <source>
        <dbReference type="ARBA" id="ARBA00022723"/>
    </source>
</evidence>
<evidence type="ECO:0000256" key="6">
    <source>
        <dbReference type="ARBA" id="ARBA00023242"/>
    </source>
</evidence>
<feature type="region of interest" description="Disordered" evidence="7">
    <location>
        <begin position="257"/>
        <end position="289"/>
    </location>
</feature>
<evidence type="ECO:0000313" key="10">
    <source>
        <dbReference type="Proteomes" id="UP000694558"/>
    </source>
</evidence>
<evidence type="ECO:0000256" key="3">
    <source>
        <dbReference type="ARBA" id="ARBA00022737"/>
    </source>
</evidence>
<keyword evidence="6" id="KW-0539">Nucleus</keyword>
<keyword evidence="3" id="KW-0677">Repeat</keyword>
<evidence type="ECO:0000313" key="9">
    <source>
        <dbReference type="Ensembl" id="ENSSMAP00000055258.1"/>
    </source>
</evidence>
<dbReference type="Proteomes" id="UP000694558">
    <property type="component" value="Chromosome 18"/>
</dbReference>
<dbReference type="SUPFAM" id="SSF57667">
    <property type="entry name" value="beta-beta-alpha zinc fingers"/>
    <property type="match status" value="4"/>
</dbReference>
<dbReference type="Gene3D" id="3.30.160.60">
    <property type="entry name" value="Classic Zinc Finger"/>
    <property type="match status" value="4"/>
</dbReference>
<dbReference type="PANTHER" id="PTHR23067:SF6">
    <property type="entry name" value="ZINC FINGER PROTEIN 385C"/>
    <property type="match status" value="1"/>
</dbReference>
<feature type="compositionally biased region" description="Polar residues" evidence="7">
    <location>
        <begin position="165"/>
        <end position="186"/>
    </location>
</feature>
<organism evidence="9 10">
    <name type="scientific">Scophthalmus maximus</name>
    <name type="common">Turbot</name>
    <name type="synonym">Psetta maxima</name>
    <dbReference type="NCBI Taxonomy" id="52904"/>
    <lineage>
        <taxon>Eukaryota</taxon>
        <taxon>Metazoa</taxon>
        <taxon>Chordata</taxon>
        <taxon>Craniata</taxon>
        <taxon>Vertebrata</taxon>
        <taxon>Euteleostomi</taxon>
        <taxon>Actinopterygii</taxon>
        <taxon>Neopterygii</taxon>
        <taxon>Teleostei</taxon>
        <taxon>Neoteleostei</taxon>
        <taxon>Acanthomorphata</taxon>
        <taxon>Carangaria</taxon>
        <taxon>Pleuronectiformes</taxon>
        <taxon>Pleuronectoidei</taxon>
        <taxon>Scophthalmidae</taxon>
        <taxon>Scophthalmus</taxon>
    </lineage>
</organism>
<dbReference type="PANTHER" id="PTHR23067">
    <property type="entry name" value="DOUBLE-STRANDED RNA-BINDING ZINC FINGER PROTEIN"/>
    <property type="match status" value="1"/>
</dbReference>
<gene>
    <name evidence="9" type="primary">LOC118287120</name>
</gene>
<keyword evidence="4" id="KW-0863">Zinc-finger</keyword>
<sequence>MCQVCSIQLNSVAQAQIHYRGKTHQRRLRRFAKAVSTGALSQSQVHPLLGSLPLPRRALQPQTHAQLEHFLPLRVNGSSPLSLFPNFNTMDPVQKAVISHTFGVAPHKKKPIISCNICHLRFNSTTQAEAHYKGHKHARKLKALETQRSRQKTGHTSEYGPVSGGPSSMDSLLRSPQLSPQASPGPQLSDPASERPPVEWCSLATGSAPRIDPQGSSTGGEDEAGKADEAKETKSNKKQLHCPTCKVTVNSSSQLEAHCSGSKHKQMLDGQNSSLSQRRAKMTSSPRPSCRIKQRMVSKTRAVVRVSNQPFHCELCQVSVNSETQLTQHMNSRRHKERLAGKPVKAKFTPYNKLQPSAVLAVRICLSHLTTKLALQKQLSKTLSSGFLTSPLNPAALCALAPGPLALRLPPGPSAFFQGPLISPTLFRPAPGPLRATHAPIIFSPY</sequence>
<evidence type="ECO:0000259" key="8">
    <source>
        <dbReference type="PROSITE" id="PS00028"/>
    </source>
</evidence>
<comment type="subcellular location">
    <subcellularLocation>
        <location evidence="1">Nucleus</location>
    </subcellularLocation>
</comment>
<dbReference type="GO" id="GO:0003676">
    <property type="term" value="F:nucleic acid binding"/>
    <property type="evidence" value="ECO:0007669"/>
    <property type="project" value="InterPro"/>
</dbReference>
<feature type="compositionally biased region" description="Basic and acidic residues" evidence="7">
    <location>
        <begin position="223"/>
        <end position="235"/>
    </location>
</feature>
<feature type="domain" description="C2H2-type" evidence="8">
    <location>
        <begin position="115"/>
        <end position="137"/>
    </location>
</feature>
<dbReference type="Pfam" id="PF12874">
    <property type="entry name" value="zf-met"/>
    <property type="match status" value="4"/>
</dbReference>
<dbReference type="GO" id="GO:0008270">
    <property type="term" value="F:zinc ion binding"/>
    <property type="evidence" value="ECO:0007669"/>
    <property type="project" value="UniProtKB-KW"/>
</dbReference>
<dbReference type="PROSITE" id="PS00028">
    <property type="entry name" value="ZINC_FINGER_C2H2_1"/>
    <property type="match status" value="2"/>
</dbReference>
<dbReference type="Ensembl" id="ENSSMAT00000071703.1">
    <property type="protein sequence ID" value="ENSSMAP00000055258.1"/>
    <property type="gene ID" value="ENSSMAG00000020018.2"/>
</dbReference>